<dbReference type="InterPro" id="IPR021375">
    <property type="entry name" value="DUF2997"/>
</dbReference>
<dbReference type="AlphaFoldDB" id="A0A2P7EFP2"/>
<keyword evidence="2" id="KW-1185">Reference proteome</keyword>
<organism evidence="1 2">
    <name type="scientific">Synechococcus lacustris str. Tous</name>
    <dbReference type="NCBI Taxonomy" id="1910958"/>
    <lineage>
        <taxon>Bacteria</taxon>
        <taxon>Bacillati</taxon>
        <taxon>Cyanobacteriota</taxon>
        <taxon>Cyanophyceae</taxon>
        <taxon>Synechococcales</taxon>
        <taxon>Synechococcaceae</taxon>
        <taxon>Synechococcus</taxon>
    </lineage>
</organism>
<dbReference type="STRING" id="1910958.BTM30_04630"/>
<reference evidence="2" key="1">
    <citation type="submission" date="2018-03" db="EMBL/GenBank/DDBJ databases">
        <title>Ecological and genomic features of two cosmopolitan and abundant freshwater picocyanobacteria.</title>
        <authorList>
            <person name="Cabello-Yeves P.J."/>
            <person name="Picazo A."/>
            <person name="Camacho A."/>
            <person name="Callieri C."/>
            <person name="Rosselli R."/>
            <person name="Roda-Garcia J."/>
            <person name="Coutinho F.H."/>
            <person name="Rodriguez-Valera F."/>
        </authorList>
    </citation>
    <scope>NUCLEOTIDE SEQUENCE [LARGE SCALE GENOMIC DNA]</scope>
    <source>
        <strain evidence="2">Tous</strain>
    </source>
</reference>
<protein>
    <recommendedName>
        <fullName evidence="3">DUF2997 domain-containing protein</fullName>
    </recommendedName>
</protein>
<evidence type="ECO:0000313" key="1">
    <source>
        <dbReference type="EMBL" id="PSI02052.1"/>
    </source>
</evidence>
<comment type="caution">
    <text evidence="1">The sequence shown here is derived from an EMBL/GenBank/DDBJ whole genome shotgun (WGS) entry which is preliminary data.</text>
</comment>
<gene>
    <name evidence="1" type="ORF">C7K08_04770</name>
</gene>
<dbReference type="EMBL" id="PXVC01000013">
    <property type="protein sequence ID" value="PSI02052.1"/>
    <property type="molecule type" value="Genomic_DNA"/>
</dbReference>
<name>A0A2P7EFP2_9SYNE</name>
<accession>A0A2P7EFP2</accession>
<sequence>MPQQTIRFCIRPNGVVEELVEGVQGEGCLELTRSIEAKLGTVQRCTPTTNHYQTAPAEIHQNQASNVSLQHD</sequence>
<evidence type="ECO:0000313" key="2">
    <source>
        <dbReference type="Proteomes" id="UP000240206"/>
    </source>
</evidence>
<evidence type="ECO:0008006" key="3">
    <source>
        <dbReference type="Google" id="ProtNLM"/>
    </source>
</evidence>
<proteinExistence type="predicted"/>
<dbReference type="RefSeq" id="WP_106499511.1">
    <property type="nucleotide sequence ID" value="NZ_PXVC01000013.1"/>
</dbReference>
<dbReference type="Proteomes" id="UP000240206">
    <property type="component" value="Unassembled WGS sequence"/>
</dbReference>
<dbReference type="Pfam" id="PF11211">
    <property type="entry name" value="DUF2997"/>
    <property type="match status" value="1"/>
</dbReference>